<dbReference type="AlphaFoldDB" id="A0A4U1JQR7"/>
<accession>A0A4U1JQR7</accession>
<proteinExistence type="predicted"/>
<dbReference type="OrthoDB" id="7061608at2"/>
<name>A0A4U1JQR7_RHOCA</name>
<organism evidence="1 2">
    <name type="scientific">Rhodobacter capsulatus</name>
    <name type="common">Rhodopseudomonas capsulata</name>
    <dbReference type="NCBI Taxonomy" id="1061"/>
    <lineage>
        <taxon>Bacteria</taxon>
        <taxon>Pseudomonadati</taxon>
        <taxon>Pseudomonadota</taxon>
        <taxon>Alphaproteobacteria</taxon>
        <taxon>Rhodobacterales</taxon>
        <taxon>Rhodobacter group</taxon>
        <taxon>Rhodobacter</taxon>
    </lineage>
</organism>
<dbReference type="EMBL" id="SWJZ01000038">
    <property type="protein sequence ID" value="TKD18438.1"/>
    <property type="molecule type" value="Genomic_DNA"/>
</dbReference>
<gene>
    <name evidence="1" type="ORF">FBT96_09935</name>
</gene>
<sequence>MAEGPLPGKERAQEIAMQFLQAHAPDLRAAHQIHWIAPHEEMISVDGKRLILTGMKVKMRSTLPDKLWFWVIVGPGEEVMVFERDIFWISLPGRRRTEKWLQDAWLADHGGARVFE</sequence>
<protein>
    <submittedName>
        <fullName evidence="1">Uncharacterized protein</fullName>
    </submittedName>
</protein>
<evidence type="ECO:0000313" key="2">
    <source>
        <dbReference type="Proteomes" id="UP000310597"/>
    </source>
</evidence>
<reference evidence="1 2" key="1">
    <citation type="submission" date="2019-04" db="EMBL/GenBank/DDBJ databases">
        <title>Draft Whole-Genome sequence of the purple photosynthetic bacterium Rhodobacter capsulatus SP108 with an indigenous class A beta-lactamase.</title>
        <authorList>
            <person name="Robertson S."/>
            <person name="Meyer T.E."/>
            <person name="Kyndt J.A."/>
        </authorList>
    </citation>
    <scope>NUCLEOTIDE SEQUENCE [LARGE SCALE GENOMIC DNA]</scope>
    <source>
        <strain evidence="1 2">SP108</strain>
    </source>
</reference>
<comment type="caution">
    <text evidence="1">The sequence shown here is derived from an EMBL/GenBank/DDBJ whole genome shotgun (WGS) entry which is preliminary data.</text>
</comment>
<dbReference type="Proteomes" id="UP000310597">
    <property type="component" value="Unassembled WGS sequence"/>
</dbReference>
<evidence type="ECO:0000313" key="1">
    <source>
        <dbReference type="EMBL" id="TKD18438.1"/>
    </source>
</evidence>